<organism evidence="5 6">
    <name type="scientific">Qipengyuania pelagi</name>
    <dbReference type="NCBI Taxonomy" id="994320"/>
    <lineage>
        <taxon>Bacteria</taxon>
        <taxon>Pseudomonadati</taxon>
        <taxon>Pseudomonadota</taxon>
        <taxon>Alphaproteobacteria</taxon>
        <taxon>Sphingomonadales</taxon>
        <taxon>Erythrobacteraceae</taxon>
        <taxon>Qipengyuania</taxon>
    </lineage>
</organism>
<dbReference type="SMART" id="SM00702">
    <property type="entry name" value="P4Hc"/>
    <property type="match status" value="1"/>
</dbReference>
<accession>A0A844Y8Q7</accession>
<name>A0A844Y8Q7_9SPHN</name>
<keyword evidence="6" id="KW-1185">Reference proteome</keyword>
<feature type="domain" description="Prolyl 4-hydroxylase alpha subunit" evidence="4">
    <location>
        <begin position="32"/>
        <end position="218"/>
    </location>
</feature>
<dbReference type="GO" id="GO:0051213">
    <property type="term" value="F:dioxygenase activity"/>
    <property type="evidence" value="ECO:0007669"/>
    <property type="project" value="UniProtKB-KW"/>
</dbReference>
<proteinExistence type="predicted"/>
<comment type="caution">
    <text evidence="5">The sequence shown here is derived from an EMBL/GenBank/DDBJ whole genome shotgun (WGS) entry which is preliminary data.</text>
</comment>
<dbReference type="EMBL" id="WTYD01000002">
    <property type="protein sequence ID" value="MXO54674.1"/>
    <property type="molecule type" value="Genomic_DNA"/>
</dbReference>
<dbReference type="GO" id="GO:0016705">
    <property type="term" value="F:oxidoreductase activity, acting on paired donors, with incorporation or reduction of molecular oxygen"/>
    <property type="evidence" value="ECO:0007669"/>
    <property type="project" value="InterPro"/>
</dbReference>
<evidence type="ECO:0000256" key="3">
    <source>
        <dbReference type="ARBA" id="ARBA00023002"/>
    </source>
</evidence>
<evidence type="ECO:0000259" key="4">
    <source>
        <dbReference type="SMART" id="SM00702"/>
    </source>
</evidence>
<dbReference type="Proteomes" id="UP000430272">
    <property type="component" value="Unassembled WGS sequence"/>
</dbReference>
<dbReference type="PANTHER" id="PTHR12117:SF0">
    <property type="entry name" value="PROLYL 3-HYDROXYLASE OGFOD1"/>
    <property type="match status" value="1"/>
</dbReference>
<dbReference type="AlphaFoldDB" id="A0A844Y8Q7"/>
<dbReference type="RefSeq" id="WP_160661570.1">
    <property type="nucleotide sequence ID" value="NZ_BAABDV010000001.1"/>
</dbReference>
<keyword evidence="3" id="KW-0560">Oxidoreductase</keyword>
<dbReference type="OrthoDB" id="9783171at2"/>
<dbReference type="InterPro" id="IPR051842">
    <property type="entry name" value="uS12_prolyl_hydroxylase"/>
</dbReference>
<protein>
    <submittedName>
        <fullName evidence="5">2OG-Fe(II) oxygenase</fullName>
    </submittedName>
</protein>
<sequence>MPNAAEFSGMIRQSAFEESERKGVEFKSGHPFPHLVIDNFLTQDFAGRLHDEARQTVADKDASNGITQSLKVACTDWSEFGPLTHRLISYLNSRSFLDWLEPVVGIEGLFGDPGLEGGGIHMTRRGGFLKMHTDFNWHDDLEADRRINILLYLNKDWIPEYGGELLLADLEQKDVRSIEPIINRLVIFNTNDLTLHGHPDPLSFPDDYPRTSIALYYYSHGKPDGERIRGKSTTTRYLPRDSKDISLRSGSMRARLGYLARRFFRL</sequence>
<dbReference type="PANTHER" id="PTHR12117">
    <property type="entry name" value="HISTONE ACETYLTRANSFERASE COMPLEX"/>
    <property type="match status" value="1"/>
</dbReference>
<reference evidence="5 6" key="1">
    <citation type="submission" date="2019-12" db="EMBL/GenBank/DDBJ databases">
        <title>Genomic-based taxomic classification of the family Erythrobacteraceae.</title>
        <authorList>
            <person name="Xu L."/>
        </authorList>
    </citation>
    <scope>NUCLEOTIDE SEQUENCE [LARGE SCALE GENOMIC DNA]</scope>
    <source>
        <strain evidence="5 6">JCM 17468</strain>
    </source>
</reference>
<evidence type="ECO:0000313" key="5">
    <source>
        <dbReference type="EMBL" id="MXO54674.1"/>
    </source>
</evidence>
<dbReference type="GO" id="GO:0031418">
    <property type="term" value="F:L-ascorbic acid binding"/>
    <property type="evidence" value="ECO:0007669"/>
    <property type="project" value="InterPro"/>
</dbReference>
<evidence type="ECO:0000256" key="1">
    <source>
        <dbReference type="ARBA" id="ARBA00001961"/>
    </source>
</evidence>
<evidence type="ECO:0000256" key="2">
    <source>
        <dbReference type="ARBA" id="ARBA00022964"/>
    </source>
</evidence>
<dbReference type="InterPro" id="IPR006620">
    <property type="entry name" value="Pro_4_hyd_alph"/>
</dbReference>
<keyword evidence="2" id="KW-0223">Dioxygenase</keyword>
<dbReference type="Pfam" id="PF13640">
    <property type="entry name" value="2OG-FeII_Oxy_3"/>
    <property type="match status" value="1"/>
</dbReference>
<dbReference type="InterPro" id="IPR044862">
    <property type="entry name" value="Pro_4_hyd_alph_FE2OG_OXY"/>
</dbReference>
<dbReference type="Gene3D" id="2.60.120.620">
    <property type="entry name" value="q2cbj1_9rhob like domain"/>
    <property type="match status" value="1"/>
</dbReference>
<gene>
    <name evidence="5" type="ORF">GRI47_11750</name>
</gene>
<dbReference type="GO" id="GO:0005506">
    <property type="term" value="F:iron ion binding"/>
    <property type="evidence" value="ECO:0007669"/>
    <property type="project" value="InterPro"/>
</dbReference>
<evidence type="ECO:0000313" key="6">
    <source>
        <dbReference type="Proteomes" id="UP000430272"/>
    </source>
</evidence>
<comment type="cofactor">
    <cofactor evidence="1">
        <name>L-ascorbate</name>
        <dbReference type="ChEBI" id="CHEBI:38290"/>
    </cofactor>
</comment>